<organism evidence="1">
    <name type="scientific">viral metagenome</name>
    <dbReference type="NCBI Taxonomy" id="1070528"/>
    <lineage>
        <taxon>unclassified sequences</taxon>
        <taxon>metagenomes</taxon>
        <taxon>organismal metagenomes</taxon>
    </lineage>
</organism>
<dbReference type="AlphaFoldDB" id="A0A6C0HY10"/>
<name>A0A6C0HY10_9ZZZZ</name>
<proteinExistence type="predicted"/>
<evidence type="ECO:0000313" key="1">
    <source>
        <dbReference type="EMBL" id="QHT85005.1"/>
    </source>
</evidence>
<dbReference type="EMBL" id="MN740029">
    <property type="protein sequence ID" value="QHT85005.1"/>
    <property type="molecule type" value="Genomic_DNA"/>
</dbReference>
<protein>
    <submittedName>
        <fullName evidence="1">Uncharacterized protein</fullName>
    </submittedName>
</protein>
<sequence length="58" mass="6964">MDKKELRKLAIKKLNTKEIQKIRKQLCQQFIGEEQKKCIYSFNKSFIKSFIKSAQSRL</sequence>
<accession>A0A6C0HY10</accession>
<reference evidence="1" key="1">
    <citation type="journal article" date="2020" name="Nature">
        <title>Giant virus diversity and host interactions through global metagenomics.</title>
        <authorList>
            <person name="Schulz F."/>
            <person name="Roux S."/>
            <person name="Paez-Espino D."/>
            <person name="Jungbluth S."/>
            <person name="Walsh D.A."/>
            <person name="Denef V.J."/>
            <person name="McMahon K.D."/>
            <person name="Konstantinidis K.T."/>
            <person name="Eloe-Fadrosh E.A."/>
            <person name="Kyrpides N.C."/>
            <person name="Woyke T."/>
        </authorList>
    </citation>
    <scope>NUCLEOTIDE SEQUENCE</scope>
    <source>
        <strain evidence="1">GVMAG-M-3300023184-178</strain>
    </source>
</reference>